<dbReference type="Proteomes" id="UP000244089">
    <property type="component" value="Unassembled WGS sequence"/>
</dbReference>
<feature type="compositionally biased region" description="Basic and acidic residues" evidence="2">
    <location>
        <begin position="1"/>
        <end position="10"/>
    </location>
</feature>
<evidence type="ECO:0000256" key="2">
    <source>
        <dbReference type="SAM" id="MobiDB-lite"/>
    </source>
</evidence>
<organism evidence="3 4">
    <name type="scientific">Halanaerobium saccharolyticum</name>
    <dbReference type="NCBI Taxonomy" id="43595"/>
    <lineage>
        <taxon>Bacteria</taxon>
        <taxon>Bacillati</taxon>
        <taxon>Bacillota</taxon>
        <taxon>Clostridia</taxon>
        <taxon>Halanaerobiales</taxon>
        <taxon>Halanaerobiaceae</taxon>
        <taxon>Halanaerobium</taxon>
    </lineage>
</organism>
<keyword evidence="1" id="KW-0175">Coiled coil</keyword>
<gene>
    <name evidence="3" type="ORF">C8C76_12921</name>
</gene>
<comment type="caution">
    <text evidence="3">The sequence shown here is derived from an EMBL/GenBank/DDBJ whole genome shotgun (WGS) entry which is preliminary data.</text>
</comment>
<dbReference type="EMBL" id="QAXS01000029">
    <property type="protein sequence ID" value="PTV95351.1"/>
    <property type="molecule type" value="Genomic_DNA"/>
</dbReference>
<sequence length="127" mass="13206">MPRGDRRGPEGRGPMTGRGLGYCAGNDQPGFAADAAPQGAGRGFRNGAGRGPGFGRGRGFAGAGKGRGMGYGFAAGRGAAYAPAGEDVDYDSEENKNREITRLENLANTLSSELEIVKKQIEELKNN</sequence>
<feature type="region of interest" description="Disordered" evidence="2">
    <location>
        <begin position="1"/>
        <end position="23"/>
    </location>
</feature>
<dbReference type="Pfam" id="PF17253">
    <property type="entry name" value="DUF5320"/>
    <property type="match status" value="1"/>
</dbReference>
<proteinExistence type="predicted"/>
<dbReference type="RefSeq" id="WP_108141577.1">
    <property type="nucleotide sequence ID" value="NZ_QAXS01000029.1"/>
</dbReference>
<name>A0A2T5RH87_9FIRM</name>
<feature type="coiled-coil region" evidence="1">
    <location>
        <begin position="93"/>
        <end position="127"/>
    </location>
</feature>
<evidence type="ECO:0000256" key="1">
    <source>
        <dbReference type="SAM" id="Coils"/>
    </source>
</evidence>
<evidence type="ECO:0000313" key="4">
    <source>
        <dbReference type="Proteomes" id="UP000244089"/>
    </source>
</evidence>
<dbReference type="AlphaFoldDB" id="A0A2T5RH87"/>
<evidence type="ECO:0000313" key="3">
    <source>
        <dbReference type="EMBL" id="PTV95351.1"/>
    </source>
</evidence>
<dbReference type="OrthoDB" id="9815278at2"/>
<dbReference type="InterPro" id="IPR035205">
    <property type="entry name" value="DUF5320"/>
</dbReference>
<reference evidence="3 4" key="1">
    <citation type="submission" date="2018-04" db="EMBL/GenBank/DDBJ databases">
        <title>Subsurface microbial communities from deep shales in Ohio and West Virginia, USA.</title>
        <authorList>
            <person name="Wrighton K."/>
        </authorList>
    </citation>
    <scope>NUCLEOTIDE SEQUENCE [LARGE SCALE GENOMIC DNA]</scope>
    <source>
        <strain evidence="3 4">WC1</strain>
    </source>
</reference>
<protein>
    <submittedName>
        <fullName evidence="3">Uncharacterized protein</fullName>
    </submittedName>
</protein>
<accession>A0A2T5RH87</accession>